<dbReference type="PROSITE" id="PS51419">
    <property type="entry name" value="RAB"/>
    <property type="match status" value="1"/>
</dbReference>
<dbReference type="InterPro" id="IPR027417">
    <property type="entry name" value="P-loop_NTPase"/>
</dbReference>
<dbReference type="GO" id="GO:0005525">
    <property type="term" value="F:GTP binding"/>
    <property type="evidence" value="ECO:0007669"/>
    <property type="project" value="UniProtKB-KW"/>
</dbReference>
<proteinExistence type="inferred from homology"/>
<dbReference type="Gene3D" id="3.40.50.300">
    <property type="entry name" value="P-loop containing nucleotide triphosphate hydrolases"/>
    <property type="match status" value="1"/>
</dbReference>
<dbReference type="PANTHER" id="PTHR47981">
    <property type="entry name" value="RAB FAMILY"/>
    <property type="match status" value="1"/>
</dbReference>
<dbReference type="EMBL" id="KB007842">
    <property type="protein sequence ID" value="ELR23934.1"/>
    <property type="molecule type" value="Genomic_DNA"/>
</dbReference>
<keyword evidence="2" id="KW-0547">Nucleotide-binding</keyword>
<keyword evidence="3" id="KW-0342">GTP-binding</keyword>
<evidence type="ECO:0000256" key="4">
    <source>
        <dbReference type="SAM" id="MobiDB-lite"/>
    </source>
</evidence>
<comment type="similarity">
    <text evidence="1">Belongs to the small GTPase superfamily. Rab family.</text>
</comment>
<dbReference type="GO" id="GO:0003924">
    <property type="term" value="F:GTPase activity"/>
    <property type="evidence" value="ECO:0007669"/>
    <property type="project" value="InterPro"/>
</dbReference>
<dbReference type="Proteomes" id="UP000011083">
    <property type="component" value="Unassembled WGS sequence"/>
</dbReference>
<evidence type="ECO:0000256" key="2">
    <source>
        <dbReference type="ARBA" id="ARBA00022741"/>
    </source>
</evidence>
<accession>L8HEH5</accession>
<evidence type="ECO:0000313" key="6">
    <source>
        <dbReference type="Proteomes" id="UP000011083"/>
    </source>
</evidence>
<reference evidence="5 6" key="1">
    <citation type="journal article" date="2013" name="Genome Biol.">
        <title>Genome of Acanthamoeba castellanii highlights extensive lateral gene transfer and early evolution of tyrosine kinase signaling.</title>
        <authorList>
            <person name="Clarke M."/>
            <person name="Lohan A.J."/>
            <person name="Liu B."/>
            <person name="Lagkouvardos I."/>
            <person name="Roy S."/>
            <person name="Zafar N."/>
            <person name="Bertelli C."/>
            <person name="Schilde C."/>
            <person name="Kianianmomeni A."/>
            <person name="Burglin T.R."/>
            <person name="Frech C."/>
            <person name="Turcotte B."/>
            <person name="Kopec K.O."/>
            <person name="Synnott J.M."/>
            <person name="Choo C."/>
            <person name="Paponov I."/>
            <person name="Finkler A."/>
            <person name="Soon Heng Tan C."/>
            <person name="Hutchins A.P."/>
            <person name="Weinmeier T."/>
            <person name="Rattei T."/>
            <person name="Chu J.S."/>
            <person name="Gimenez G."/>
            <person name="Irimia M."/>
            <person name="Rigden D.J."/>
            <person name="Fitzpatrick D.A."/>
            <person name="Lorenzo-Morales J."/>
            <person name="Bateman A."/>
            <person name="Chiu C.H."/>
            <person name="Tang P."/>
            <person name="Hegemann P."/>
            <person name="Fromm H."/>
            <person name="Raoult D."/>
            <person name="Greub G."/>
            <person name="Miranda-Saavedra D."/>
            <person name="Chen N."/>
            <person name="Nash P."/>
            <person name="Ginger M.L."/>
            <person name="Horn M."/>
            <person name="Schaap P."/>
            <person name="Caler L."/>
            <person name="Loftus B."/>
        </authorList>
    </citation>
    <scope>NUCLEOTIDE SEQUENCE [LARGE SCALE GENOMIC DNA]</scope>
    <source>
        <strain evidence="5 6">Neff</strain>
    </source>
</reference>
<feature type="region of interest" description="Disordered" evidence="4">
    <location>
        <begin position="180"/>
        <end position="200"/>
    </location>
</feature>
<dbReference type="InterPro" id="IPR001806">
    <property type="entry name" value="Small_GTPase"/>
</dbReference>
<dbReference type="RefSeq" id="XP_004353462.1">
    <property type="nucleotide sequence ID" value="XM_004353410.1"/>
</dbReference>
<dbReference type="VEuPathDB" id="AmoebaDB:ACA1_075020"/>
<protein>
    <submittedName>
        <fullName evidence="5">Rab7, putative</fullName>
    </submittedName>
</protein>
<dbReference type="PROSITE" id="PS51421">
    <property type="entry name" value="RAS"/>
    <property type="match status" value="1"/>
</dbReference>
<gene>
    <name evidence="5" type="ORF">ACA1_075020</name>
</gene>
<dbReference type="PANTHER" id="PTHR47981:SF20">
    <property type="entry name" value="RAS-RELATED PROTEIN RAB-7A"/>
    <property type="match status" value="1"/>
</dbReference>
<dbReference type="Pfam" id="PF00071">
    <property type="entry name" value="Ras"/>
    <property type="match status" value="1"/>
</dbReference>
<dbReference type="OrthoDB" id="1436450at2759"/>
<keyword evidence="6" id="KW-1185">Reference proteome</keyword>
<dbReference type="PRINTS" id="PR00449">
    <property type="entry name" value="RASTRNSFRMNG"/>
</dbReference>
<dbReference type="OMA" id="YEESMPA"/>
<name>L8HEH5_ACACF</name>
<sequence>MANTKTKPCLKIIALGDSQYVLGRFGNYAPTIGPDFRTKELLIDDVVVCLQVWDTAGQERFDSLGRAFYRGTNVCVLVYDITNPRSLERLDHWKRMYEESMPAQAEVDRTVFGVFANKMDMEGQRKVSQIEAETWCRENGDMPHFSVSAKDGDGVEQAFNTLAKKAKRILDEWNQQQPVEDRTYLSDVNADDTGEQPCQC</sequence>
<dbReference type="SMART" id="SM00175">
    <property type="entry name" value="RAB"/>
    <property type="match status" value="1"/>
</dbReference>
<dbReference type="SUPFAM" id="SSF52540">
    <property type="entry name" value="P-loop containing nucleoside triphosphate hydrolases"/>
    <property type="match status" value="1"/>
</dbReference>
<organism evidence="5 6">
    <name type="scientific">Acanthamoeba castellanii (strain ATCC 30010 / Neff)</name>
    <dbReference type="NCBI Taxonomy" id="1257118"/>
    <lineage>
        <taxon>Eukaryota</taxon>
        <taxon>Amoebozoa</taxon>
        <taxon>Discosea</taxon>
        <taxon>Longamoebia</taxon>
        <taxon>Centramoebida</taxon>
        <taxon>Acanthamoebidae</taxon>
        <taxon>Acanthamoeba</taxon>
    </lineage>
</organism>
<dbReference type="NCBIfam" id="TIGR00231">
    <property type="entry name" value="small_GTP"/>
    <property type="match status" value="1"/>
</dbReference>
<dbReference type="SMART" id="SM00174">
    <property type="entry name" value="RHO"/>
    <property type="match status" value="1"/>
</dbReference>
<dbReference type="STRING" id="1257118.L8HEH5"/>
<dbReference type="AlphaFoldDB" id="L8HEH5"/>
<evidence type="ECO:0000313" key="5">
    <source>
        <dbReference type="EMBL" id="ELR23934.1"/>
    </source>
</evidence>
<dbReference type="GeneID" id="14924932"/>
<dbReference type="FunFam" id="3.40.50.300:FF:001447">
    <property type="entry name" value="Ras-related protein Rab-1B"/>
    <property type="match status" value="1"/>
</dbReference>
<dbReference type="InterPro" id="IPR005225">
    <property type="entry name" value="Small_GTP-bd"/>
</dbReference>
<dbReference type="SMART" id="SM00173">
    <property type="entry name" value="RAS"/>
    <property type="match status" value="1"/>
</dbReference>
<evidence type="ECO:0000256" key="3">
    <source>
        <dbReference type="ARBA" id="ARBA00023134"/>
    </source>
</evidence>
<dbReference type="KEGG" id="acan:ACA1_075020"/>
<evidence type="ECO:0000256" key="1">
    <source>
        <dbReference type="ARBA" id="ARBA00006270"/>
    </source>
</evidence>